<proteinExistence type="inferred from homology"/>
<dbReference type="AlphaFoldDB" id="A0A0D8HIM5"/>
<dbReference type="GO" id="GO:0005886">
    <property type="term" value="C:plasma membrane"/>
    <property type="evidence" value="ECO:0007669"/>
    <property type="project" value="UniProtKB-SubCell"/>
</dbReference>
<dbReference type="InterPro" id="IPR000537">
    <property type="entry name" value="UbiA_prenyltransferase"/>
</dbReference>
<dbReference type="GO" id="GO:0046428">
    <property type="term" value="F:1,4-dihydroxy-2-naphthoate polyprenyltransferase activity"/>
    <property type="evidence" value="ECO:0007669"/>
    <property type="project" value="UniProtKB-UniRule"/>
</dbReference>
<dbReference type="NCBIfam" id="NF004751">
    <property type="entry name" value="PRK06080.1-3"/>
    <property type="match status" value="1"/>
</dbReference>
<dbReference type="Proteomes" id="UP000032360">
    <property type="component" value="Unassembled WGS sequence"/>
</dbReference>
<dbReference type="EC" id="2.5.1.74" evidence="8 9"/>
<name>A0A0D8HIM5_9ACTN</name>
<evidence type="ECO:0000256" key="5">
    <source>
        <dbReference type="ARBA" id="ARBA00022692"/>
    </source>
</evidence>
<accession>A0A0D8HIM5</accession>
<feature type="transmembrane region" description="Helical" evidence="8">
    <location>
        <begin position="262"/>
        <end position="286"/>
    </location>
</feature>
<keyword evidence="2 8" id="KW-0474">Menaquinone biosynthesis</keyword>
<dbReference type="GO" id="GO:0009234">
    <property type="term" value="P:menaquinone biosynthetic process"/>
    <property type="evidence" value="ECO:0007669"/>
    <property type="project" value="UniProtKB-UniRule"/>
</dbReference>
<gene>
    <name evidence="8 10" type="primary">menA</name>
    <name evidence="10" type="ORF">AXFE_21940</name>
</gene>
<organism evidence="10 11">
    <name type="scientific">Acidithrix ferrooxidans</name>
    <dbReference type="NCBI Taxonomy" id="1280514"/>
    <lineage>
        <taxon>Bacteria</taxon>
        <taxon>Bacillati</taxon>
        <taxon>Actinomycetota</taxon>
        <taxon>Acidimicrobiia</taxon>
        <taxon>Acidimicrobiales</taxon>
        <taxon>Acidimicrobiaceae</taxon>
        <taxon>Acidithrix</taxon>
    </lineage>
</organism>
<evidence type="ECO:0000256" key="9">
    <source>
        <dbReference type="NCBIfam" id="TIGR00751"/>
    </source>
</evidence>
<dbReference type="PANTHER" id="PTHR13929:SF0">
    <property type="entry name" value="UBIA PRENYLTRANSFERASE DOMAIN-CONTAINING PROTEIN 1"/>
    <property type="match status" value="1"/>
</dbReference>
<comment type="pathway">
    <text evidence="8">Quinol/quinone metabolism; menaquinone biosynthesis; menaquinol from 1,4-dihydroxy-2-naphthoate: step 1/2.</text>
</comment>
<feature type="transmembrane region" description="Helical" evidence="8">
    <location>
        <begin position="214"/>
        <end position="247"/>
    </location>
</feature>
<dbReference type="Pfam" id="PF01040">
    <property type="entry name" value="UbiA"/>
    <property type="match status" value="1"/>
</dbReference>
<dbReference type="PANTHER" id="PTHR13929">
    <property type="entry name" value="1,4-DIHYDROXY-2-NAPHTHOATE OCTAPRENYLTRANSFERASE"/>
    <property type="match status" value="1"/>
</dbReference>
<keyword evidence="4 8" id="KW-0808">Transferase</keyword>
<evidence type="ECO:0000313" key="11">
    <source>
        <dbReference type="Proteomes" id="UP000032360"/>
    </source>
</evidence>
<sequence length="287" mass="30326">MATTKEWVAGARPRTLPAALVPVAIASGASGSHFVWDRAALALVVSLAIQIATNYANDYSDGKRGTDDVRVGPMRLVASKKATPKQVLLAAMVFFGVAGVAGGVLALIAAWWLLIVGALAILAGWYYTGGKHPYGYLGLGEVFVFVFFGLVAVLGTYYVQVSKVDLTSVVLGCASGFLAVALLVINNLRDIPTDKASGKATLAVRMGDTRTRKFYVGLMVMAVLLPLLLVGTFPYLLILLILLIPLWDPINSVLNGAKGRDLIAVLGKTGRLQILFGLLATLALALK</sequence>
<dbReference type="EMBL" id="JXYS01000070">
    <property type="protein sequence ID" value="KJF16911.1"/>
    <property type="molecule type" value="Genomic_DNA"/>
</dbReference>
<dbReference type="UniPathway" id="UPA00079">
    <property type="reaction ID" value="UER00168"/>
</dbReference>
<dbReference type="CDD" id="cd13962">
    <property type="entry name" value="PT_UbiA_UBIAD1"/>
    <property type="match status" value="1"/>
</dbReference>
<dbReference type="NCBIfam" id="TIGR00751">
    <property type="entry name" value="menA"/>
    <property type="match status" value="1"/>
</dbReference>
<feature type="transmembrane region" description="Helical" evidence="8">
    <location>
        <begin position="134"/>
        <end position="160"/>
    </location>
</feature>
<evidence type="ECO:0000256" key="3">
    <source>
        <dbReference type="ARBA" id="ARBA00022475"/>
    </source>
</evidence>
<comment type="subcellular location">
    <subcellularLocation>
        <location evidence="8">Cell membrane</location>
        <topology evidence="8">Multi-pass membrane protein</topology>
    </subcellularLocation>
    <subcellularLocation>
        <location evidence="1">Membrane</location>
        <topology evidence="1">Multi-pass membrane protein</topology>
    </subcellularLocation>
</comment>
<evidence type="ECO:0000313" key="10">
    <source>
        <dbReference type="EMBL" id="KJF16911.1"/>
    </source>
</evidence>
<keyword evidence="7 8" id="KW-0472">Membrane</keyword>
<evidence type="ECO:0000256" key="4">
    <source>
        <dbReference type="ARBA" id="ARBA00022679"/>
    </source>
</evidence>
<comment type="similarity">
    <text evidence="8">Belongs to the MenA family. Type 1 subfamily.</text>
</comment>
<feature type="transmembrane region" description="Helical" evidence="8">
    <location>
        <begin position="166"/>
        <end position="185"/>
    </location>
</feature>
<evidence type="ECO:0000256" key="1">
    <source>
        <dbReference type="ARBA" id="ARBA00004141"/>
    </source>
</evidence>
<dbReference type="InterPro" id="IPR044878">
    <property type="entry name" value="UbiA_sf"/>
</dbReference>
<feature type="transmembrane region" description="Helical" evidence="8">
    <location>
        <begin position="87"/>
        <end position="104"/>
    </location>
</feature>
<comment type="function">
    <text evidence="8">Conversion of 1,4-dihydroxy-2-naphthoate (DHNA) to demethylmenaquinone (DMK).</text>
</comment>
<dbReference type="PIRSF" id="PIRSF005355">
    <property type="entry name" value="UBIAD1"/>
    <property type="match status" value="1"/>
</dbReference>
<comment type="caution">
    <text evidence="10">The sequence shown here is derived from an EMBL/GenBank/DDBJ whole genome shotgun (WGS) entry which is preliminary data.</text>
</comment>
<dbReference type="Gene3D" id="1.10.357.140">
    <property type="entry name" value="UbiA prenyltransferase"/>
    <property type="match status" value="1"/>
</dbReference>
<evidence type="ECO:0000256" key="8">
    <source>
        <dbReference type="HAMAP-Rule" id="MF_01937"/>
    </source>
</evidence>
<evidence type="ECO:0000256" key="6">
    <source>
        <dbReference type="ARBA" id="ARBA00022989"/>
    </source>
</evidence>
<evidence type="ECO:0000256" key="7">
    <source>
        <dbReference type="ARBA" id="ARBA00023136"/>
    </source>
</evidence>
<dbReference type="STRING" id="1280514.AXFE_21940"/>
<feature type="transmembrane region" description="Helical" evidence="8">
    <location>
        <begin position="110"/>
        <end position="127"/>
    </location>
</feature>
<evidence type="ECO:0000256" key="2">
    <source>
        <dbReference type="ARBA" id="ARBA00022428"/>
    </source>
</evidence>
<dbReference type="GO" id="GO:0042371">
    <property type="term" value="P:vitamin K biosynthetic process"/>
    <property type="evidence" value="ECO:0007669"/>
    <property type="project" value="TreeGrafter"/>
</dbReference>
<dbReference type="OrthoDB" id="9767568at2"/>
<keyword evidence="6 8" id="KW-1133">Transmembrane helix</keyword>
<dbReference type="InterPro" id="IPR026046">
    <property type="entry name" value="UBIAD1"/>
</dbReference>
<reference evidence="10 11" key="1">
    <citation type="submission" date="2015-01" db="EMBL/GenBank/DDBJ databases">
        <title>Draft genome of the acidophilic iron oxidizer Acidithrix ferrooxidans strain Py-F3.</title>
        <authorList>
            <person name="Poehlein A."/>
            <person name="Eisen S."/>
            <person name="Schloemann M."/>
            <person name="Johnson B.D."/>
            <person name="Daniel R."/>
            <person name="Muehling M."/>
        </authorList>
    </citation>
    <scope>NUCLEOTIDE SEQUENCE [LARGE SCALE GENOMIC DNA]</scope>
    <source>
        <strain evidence="10 11">Py-F3</strain>
    </source>
</reference>
<dbReference type="HAMAP" id="MF_01937">
    <property type="entry name" value="MenA_1"/>
    <property type="match status" value="1"/>
</dbReference>
<keyword evidence="5 8" id="KW-0812">Transmembrane</keyword>
<protein>
    <recommendedName>
        <fullName evidence="8 9">1,4-dihydroxy-2-naphthoate octaprenyltransferase</fullName>
        <shortName evidence="8">DHNA-octaprenyltransferase</shortName>
        <ecNumber evidence="8 9">2.5.1.74</ecNumber>
    </recommendedName>
</protein>
<keyword evidence="11" id="KW-1185">Reference proteome</keyword>
<dbReference type="InterPro" id="IPR004657">
    <property type="entry name" value="MenA"/>
</dbReference>
<dbReference type="PATRIC" id="fig|1280514.3.peg.2868"/>
<keyword evidence="3 8" id="KW-1003">Cell membrane</keyword>
<comment type="catalytic activity">
    <reaction evidence="8">
        <text>an all-trans-polyprenyl diphosphate + 1,4-dihydroxy-2-naphthoate + H(+) = a 2-demethylmenaquinol + CO2 + diphosphate</text>
        <dbReference type="Rhea" id="RHEA:26478"/>
        <dbReference type="Rhea" id="RHEA-COMP:9563"/>
        <dbReference type="Rhea" id="RHEA-COMP:9564"/>
        <dbReference type="ChEBI" id="CHEBI:11173"/>
        <dbReference type="ChEBI" id="CHEBI:15378"/>
        <dbReference type="ChEBI" id="CHEBI:16526"/>
        <dbReference type="ChEBI" id="CHEBI:33019"/>
        <dbReference type="ChEBI" id="CHEBI:55437"/>
        <dbReference type="ChEBI" id="CHEBI:58914"/>
        <dbReference type="EC" id="2.5.1.74"/>
    </reaction>
</comment>
<dbReference type="RefSeq" id="WP_052605818.1">
    <property type="nucleotide sequence ID" value="NZ_JXYS01000070.1"/>
</dbReference>